<keyword evidence="7" id="KW-1185">Reference proteome</keyword>
<keyword evidence="3 5" id="KW-0067">ATP-binding</keyword>
<dbReference type="AlphaFoldDB" id="A0A6P2D252"/>
<dbReference type="GO" id="GO:0140662">
    <property type="term" value="F:ATP-dependent protein folding chaperone"/>
    <property type="evidence" value="ECO:0007669"/>
    <property type="project" value="InterPro"/>
</dbReference>
<evidence type="ECO:0000256" key="5">
    <source>
        <dbReference type="RuleBase" id="RU003322"/>
    </source>
</evidence>
<dbReference type="InterPro" id="IPR013126">
    <property type="entry name" value="Hsp_70_fam"/>
</dbReference>
<dbReference type="InterPro" id="IPR029047">
    <property type="entry name" value="HSP70_peptide-bd_sf"/>
</dbReference>
<name>A0A6P2D252_9BACT</name>
<keyword evidence="4" id="KW-0143">Chaperone</keyword>
<gene>
    <name evidence="6" type="ORF">SOIL9_25310</name>
</gene>
<dbReference type="Gene3D" id="1.10.10.600">
    <property type="entry name" value="IscX-like"/>
    <property type="match status" value="1"/>
</dbReference>
<evidence type="ECO:0008006" key="8">
    <source>
        <dbReference type="Google" id="ProtNLM"/>
    </source>
</evidence>
<comment type="similarity">
    <text evidence="1 5">Belongs to the heat shock protein 70 family.</text>
</comment>
<dbReference type="Gene3D" id="1.20.1270.10">
    <property type="match status" value="1"/>
</dbReference>
<dbReference type="Gene3D" id="3.90.640.10">
    <property type="entry name" value="Actin, Chain A, domain 4"/>
    <property type="match status" value="1"/>
</dbReference>
<dbReference type="InterPro" id="IPR018181">
    <property type="entry name" value="Heat_shock_70_CS"/>
</dbReference>
<dbReference type="PRINTS" id="PR00301">
    <property type="entry name" value="HEATSHOCK70"/>
</dbReference>
<dbReference type="SUPFAM" id="SSF140319">
    <property type="entry name" value="IscX-like"/>
    <property type="match status" value="1"/>
</dbReference>
<dbReference type="InterPro" id="IPR043129">
    <property type="entry name" value="ATPase_NBD"/>
</dbReference>
<evidence type="ECO:0000256" key="3">
    <source>
        <dbReference type="ARBA" id="ARBA00022840"/>
    </source>
</evidence>
<proteinExistence type="inferred from homology"/>
<dbReference type="Gene3D" id="2.60.34.10">
    <property type="entry name" value="Substrate Binding Domain Of DNAk, Chain A, domain 1"/>
    <property type="match status" value="1"/>
</dbReference>
<dbReference type="Gene3D" id="3.30.420.40">
    <property type="match status" value="2"/>
</dbReference>
<dbReference type="GO" id="GO:0016226">
    <property type="term" value="P:iron-sulfur cluster assembly"/>
    <property type="evidence" value="ECO:0007669"/>
    <property type="project" value="InterPro"/>
</dbReference>
<dbReference type="FunFam" id="3.90.640.10:FF:000003">
    <property type="entry name" value="Molecular chaperone DnaK"/>
    <property type="match status" value="1"/>
</dbReference>
<dbReference type="NCBIfam" id="NF003520">
    <property type="entry name" value="PRK05183.1"/>
    <property type="match status" value="1"/>
</dbReference>
<dbReference type="InterPro" id="IPR029048">
    <property type="entry name" value="HSP70_C_sf"/>
</dbReference>
<dbReference type="SUPFAM" id="SSF100934">
    <property type="entry name" value="Heat shock protein 70kD (HSP70), C-terminal subdomain"/>
    <property type="match status" value="1"/>
</dbReference>
<evidence type="ECO:0000256" key="2">
    <source>
        <dbReference type="ARBA" id="ARBA00022741"/>
    </source>
</evidence>
<dbReference type="PANTHER" id="PTHR19375">
    <property type="entry name" value="HEAT SHOCK PROTEIN 70KDA"/>
    <property type="match status" value="1"/>
</dbReference>
<dbReference type="KEGG" id="gms:SOIL9_25310"/>
<evidence type="ECO:0000256" key="1">
    <source>
        <dbReference type="ARBA" id="ARBA00007381"/>
    </source>
</evidence>
<organism evidence="6 7">
    <name type="scientific">Gemmata massiliana</name>
    <dbReference type="NCBI Taxonomy" id="1210884"/>
    <lineage>
        <taxon>Bacteria</taxon>
        <taxon>Pseudomonadati</taxon>
        <taxon>Planctomycetota</taxon>
        <taxon>Planctomycetia</taxon>
        <taxon>Gemmatales</taxon>
        <taxon>Gemmataceae</taxon>
        <taxon>Gemmata</taxon>
    </lineage>
</organism>
<dbReference type="PROSITE" id="PS01036">
    <property type="entry name" value="HSP70_3"/>
    <property type="match status" value="1"/>
</dbReference>
<dbReference type="Pfam" id="PF00012">
    <property type="entry name" value="HSP70"/>
    <property type="match status" value="1"/>
</dbReference>
<dbReference type="NCBIfam" id="NF001413">
    <property type="entry name" value="PRK00290.1"/>
    <property type="match status" value="1"/>
</dbReference>
<keyword evidence="2 5" id="KW-0547">Nucleotide-binding</keyword>
<dbReference type="NCBIfam" id="TIGR03412">
    <property type="entry name" value="iscX_yfhJ"/>
    <property type="match status" value="1"/>
</dbReference>
<sequence>MMNPSVVGIDLGTTFSLAAYVENGRPVVVRDAAGVALVPSCISFHDDGSVLVGSAAKERALSDPEHTIFSVKRLMGRTLADLKKELELIPHQIVERETADGRKVLHVDIGGREYTPEELSALILKEVRKRAGNPTKAVITVPAYFDDSQRQATRDAGRIAGLDVLRIVNEPTAAALAYGLDRRGAGTIAVYDLGGGTFDCSVLSLAEGVFKVLATNGDTYLGGDDFDRLLMQVAAKEMGLDLQGAEKDPELLQHLRDAAEKTKIALSANDAAELVVDLSASKNVNRASLAPFRRTITRTEFEELIRPLIDRSLDRCKAALRDSHLTPAQIDEVVLVGGSTRIPFVRKRVGEFFGKTPHTGLNPDEVVALGAAVQADILTSGRRDMLLLDVVPLSLGIETLGGVVDKLIHRNATVPARATTRYTTGADNQTAILVNIYQGERELTKDCRFLGTFKLSGIPPMPAQFAQVDVTFIVDHNGILTVSAKEQRSGTQAQVTVQAAHGLTTEEVDRLVNESIENAQDDFTTRRLIELRNKAENDLRHTQKALAQAADRLTPDQRAAIASASETLRSAIAGSELNVLQRSIDEFGAATNPLATLVMNEVLRQSLGGTEADKLDPNNLGVRSLEKGMTWTDAREIGEALFDQFDTINPLSVRFTDLHKHVMNLEGFTGKPNESNEKLLEAIQMAWYEEWKDEYGDE</sequence>
<accession>A0A6P2D252</accession>
<protein>
    <recommendedName>
        <fullName evidence="8">Chaperone protein DnaK</fullName>
    </recommendedName>
</protein>
<evidence type="ECO:0000256" key="4">
    <source>
        <dbReference type="ARBA" id="ARBA00023186"/>
    </source>
</evidence>
<dbReference type="EMBL" id="LR593886">
    <property type="protein sequence ID" value="VTR95183.1"/>
    <property type="molecule type" value="Genomic_DNA"/>
</dbReference>
<dbReference type="GO" id="GO:0005524">
    <property type="term" value="F:ATP binding"/>
    <property type="evidence" value="ECO:0007669"/>
    <property type="project" value="UniProtKB-KW"/>
</dbReference>
<dbReference type="SUPFAM" id="SSF100920">
    <property type="entry name" value="Heat shock protein 70kD (HSP70), peptide-binding domain"/>
    <property type="match status" value="1"/>
</dbReference>
<dbReference type="InterPro" id="IPR036762">
    <property type="entry name" value="IscX-like_sf"/>
</dbReference>
<evidence type="ECO:0000313" key="6">
    <source>
        <dbReference type="EMBL" id="VTR95183.1"/>
    </source>
</evidence>
<dbReference type="PROSITE" id="PS00329">
    <property type="entry name" value="HSP70_2"/>
    <property type="match status" value="1"/>
</dbReference>
<dbReference type="InterPro" id="IPR007479">
    <property type="entry name" value="ISC_FeS_clus_asmbl_IscsX"/>
</dbReference>
<dbReference type="Pfam" id="PF04384">
    <property type="entry name" value="Fe-S_assembly"/>
    <property type="match status" value="1"/>
</dbReference>
<dbReference type="PROSITE" id="PS00297">
    <property type="entry name" value="HSP70_1"/>
    <property type="match status" value="1"/>
</dbReference>
<dbReference type="Proteomes" id="UP000464178">
    <property type="component" value="Chromosome"/>
</dbReference>
<dbReference type="SUPFAM" id="SSF53067">
    <property type="entry name" value="Actin-like ATPase domain"/>
    <property type="match status" value="2"/>
</dbReference>
<evidence type="ECO:0000313" key="7">
    <source>
        <dbReference type="Proteomes" id="UP000464178"/>
    </source>
</evidence>
<reference evidence="6 7" key="1">
    <citation type="submission" date="2019-05" db="EMBL/GenBank/DDBJ databases">
        <authorList>
            <consortium name="Science for Life Laboratories"/>
        </authorList>
    </citation>
    <scope>NUCLEOTIDE SEQUENCE [LARGE SCALE GENOMIC DNA]</scope>
    <source>
        <strain evidence="6">Soil9</strain>
    </source>
</reference>